<name>A0A855X012_9BACT</name>
<proteinExistence type="predicted"/>
<dbReference type="Proteomes" id="UP000250918">
    <property type="component" value="Unassembled WGS sequence"/>
</dbReference>
<evidence type="ECO:0000313" key="1">
    <source>
        <dbReference type="EMBL" id="PWB68305.1"/>
    </source>
</evidence>
<gene>
    <name evidence="1" type="ORF">C3F09_11905</name>
</gene>
<dbReference type="EMBL" id="PQAP01000207">
    <property type="protein sequence ID" value="PWB68305.1"/>
    <property type="molecule type" value="Genomic_DNA"/>
</dbReference>
<evidence type="ECO:0000313" key="2">
    <source>
        <dbReference type="Proteomes" id="UP000250918"/>
    </source>
</evidence>
<sequence>MGIKHWVANVQMVRLKRKAELVSFNIPSDLLRTRHILVCLPGGLRELTLVKQFLPTITTLFRQSDIMLLAMPGIQVTDIYPRKGFQIITPSMDQLGWSGLPKRTFLSNLQSYNFDMVLDMNLEESLFTASVLLSIPKAIRVGRGNHLGKPFYNLEIKTKYLRDERNIYRSMLETLGNLMNRRTALTEIDSAEEAQEA</sequence>
<dbReference type="AlphaFoldDB" id="A0A855X012"/>
<protein>
    <recommendedName>
        <fullName evidence="3">Lipopolysaccharide heptosyltransferase family protein</fullName>
    </recommendedName>
</protein>
<organism evidence="1 2">
    <name type="scientific">candidate division GN15 bacterium</name>
    <dbReference type="NCBI Taxonomy" id="2072418"/>
    <lineage>
        <taxon>Bacteria</taxon>
        <taxon>candidate division GN15</taxon>
    </lineage>
</organism>
<reference evidence="1 2" key="1">
    <citation type="journal article" date="2018" name="ISME J.">
        <title>A methanotrophic archaeon couples anaerobic oxidation of methane to Fe(III) reduction.</title>
        <authorList>
            <person name="Cai C."/>
            <person name="Leu A.O."/>
            <person name="Xie G.J."/>
            <person name="Guo J."/>
            <person name="Feng Y."/>
            <person name="Zhao J.X."/>
            <person name="Tyson G.W."/>
            <person name="Yuan Z."/>
            <person name="Hu S."/>
        </authorList>
    </citation>
    <scope>NUCLEOTIDE SEQUENCE [LARGE SCALE GENOMIC DNA]</scope>
    <source>
        <strain evidence="1">FeB_12</strain>
    </source>
</reference>
<comment type="caution">
    <text evidence="1">The sequence shown here is derived from an EMBL/GenBank/DDBJ whole genome shotgun (WGS) entry which is preliminary data.</text>
</comment>
<evidence type="ECO:0008006" key="3">
    <source>
        <dbReference type="Google" id="ProtNLM"/>
    </source>
</evidence>
<accession>A0A855X012</accession>